<dbReference type="InterPro" id="IPR036259">
    <property type="entry name" value="MFS_trans_sf"/>
</dbReference>
<feature type="transmembrane region" description="Helical" evidence="5">
    <location>
        <begin position="106"/>
        <end position="126"/>
    </location>
</feature>
<feature type="transmembrane region" description="Helical" evidence="5">
    <location>
        <begin position="323"/>
        <end position="350"/>
    </location>
</feature>
<evidence type="ECO:0000256" key="1">
    <source>
        <dbReference type="ARBA" id="ARBA00004141"/>
    </source>
</evidence>
<keyword evidence="3 5" id="KW-1133">Transmembrane helix</keyword>
<evidence type="ECO:0000313" key="8">
    <source>
        <dbReference type="Proteomes" id="UP000179807"/>
    </source>
</evidence>
<dbReference type="Gene3D" id="1.20.1250.20">
    <property type="entry name" value="MFS general substrate transporter like domains"/>
    <property type="match status" value="2"/>
</dbReference>
<evidence type="ECO:0000256" key="3">
    <source>
        <dbReference type="ARBA" id="ARBA00022989"/>
    </source>
</evidence>
<dbReference type="InterPro" id="IPR005829">
    <property type="entry name" value="Sugar_transporter_CS"/>
</dbReference>
<dbReference type="GeneID" id="94846126"/>
<accession>A0A1J4JG47</accession>
<protein>
    <submittedName>
        <fullName evidence="7">Major facilitator superfamily transporter</fullName>
    </submittedName>
</protein>
<reference evidence="7" key="1">
    <citation type="submission" date="2016-10" db="EMBL/GenBank/DDBJ databases">
        <authorList>
            <person name="Benchimol M."/>
            <person name="Almeida L.G."/>
            <person name="Vasconcelos A.T."/>
            <person name="Perreira-Neves A."/>
            <person name="Rosa I.A."/>
            <person name="Tasca T."/>
            <person name="Bogo M.R."/>
            <person name="de Souza W."/>
        </authorList>
    </citation>
    <scope>NUCLEOTIDE SEQUENCE [LARGE SCALE GENOMIC DNA]</scope>
    <source>
        <strain evidence="7">K</strain>
    </source>
</reference>
<dbReference type="SUPFAM" id="SSF103473">
    <property type="entry name" value="MFS general substrate transporter"/>
    <property type="match status" value="1"/>
</dbReference>
<feature type="domain" description="Major facilitator superfamily (MFS) profile" evidence="6">
    <location>
        <begin position="6"/>
        <end position="417"/>
    </location>
</feature>
<dbReference type="RefSeq" id="XP_068349558.1">
    <property type="nucleotide sequence ID" value="XM_068511422.1"/>
</dbReference>
<dbReference type="PROSITE" id="PS50850">
    <property type="entry name" value="MFS"/>
    <property type="match status" value="1"/>
</dbReference>
<dbReference type="PANTHER" id="PTHR48021">
    <property type="match status" value="1"/>
</dbReference>
<dbReference type="VEuPathDB" id="TrichDB:TRFO_37438"/>
<dbReference type="Pfam" id="PF00083">
    <property type="entry name" value="Sugar_tr"/>
    <property type="match status" value="1"/>
</dbReference>
<dbReference type="PRINTS" id="PR00171">
    <property type="entry name" value="SUGRTRNSPORT"/>
</dbReference>
<feature type="transmembrane region" description="Helical" evidence="5">
    <location>
        <begin position="163"/>
        <end position="184"/>
    </location>
</feature>
<name>A0A1J4JG47_9EUKA</name>
<dbReference type="AlphaFoldDB" id="A0A1J4JG47"/>
<feature type="transmembrane region" description="Helical" evidence="5">
    <location>
        <begin position="48"/>
        <end position="69"/>
    </location>
</feature>
<evidence type="ECO:0000256" key="4">
    <source>
        <dbReference type="ARBA" id="ARBA00023136"/>
    </source>
</evidence>
<feature type="transmembrane region" description="Helical" evidence="5">
    <location>
        <begin position="273"/>
        <end position="291"/>
    </location>
</feature>
<feature type="transmembrane region" description="Helical" evidence="5">
    <location>
        <begin position="362"/>
        <end position="385"/>
    </location>
</feature>
<comment type="caution">
    <text evidence="7">The sequence shown here is derived from an EMBL/GenBank/DDBJ whole genome shotgun (WGS) entry which is preliminary data.</text>
</comment>
<dbReference type="InterPro" id="IPR020846">
    <property type="entry name" value="MFS_dom"/>
</dbReference>
<feature type="transmembrane region" description="Helical" evidence="5">
    <location>
        <begin position="391"/>
        <end position="413"/>
    </location>
</feature>
<feature type="transmembrane region" description="Helical" evidence="5">
    <location>
        <begin position="234"/>
        <end position="253"/>
    </location>
</feature>
<dbReference type="EMBL" id="MLAK01001178">
    <property type="protein sequence ID" value="OHS96421.1"/>
    <property type="molecule type" value="Genomic_DNA"/>
</dbReference>
<proteinExistence type="predicted"/>
<comment type="subcellular location">
    <subcellularLocation>
        <location evidence="1">Membrane</location>
        <topology evidence="1">Multi-pass membrane protein</topology>
    </subcellularLocation>
</comment>
<sequence>MPLIAKEYLHALVIMLAPFTFGAIILYPSPTSLEICEAHGITTDSTQWALYNAVSSLFAIVGPPIVQILLKLFSNSRKKTLFTIAVFSFIGWLLNILTKFHIWVGIVMRAVIGVIMGMNAAIGPLYLVEIAPEGKSGLFGTLNQIGISVGQVFFNFVGPTVNYMILCVIGAVIPLIQCIFVLFIDESPAVVIRSSEEPLESKEQSDIDQNDLEKICENKVVNESLWRMKHMGSLAAGILTMFFQQFSGINAIVTNQAELLGNTGLSLDGSTQGGIASIAQVVGLFVMAPLVDKIGRKAMWVASSFITAVSLLIFALYDRLSLAGYVPLVTLLILQFGFGLGLGPLPWFLVPQYFSDEIPRKQASTVISSVNFVFTFITIVTWSSMKRNMTFFGALLFFTCIEILSILFGVICIKEPTKNLDDIEKIKESQIDNEEMTIPNVE</sequence>
<evidence type="ECO:0000313" key="7">
    <source>
        <dbReference type="EMBL" id="OHS96421.1"/>
    </source>
</evidence>
<dbReference type="Proteomes" id="UP000179807">
    <property type="component" value="Unassembled WGS sequence"/>
</dbReference>
<feature type="transmembrane region" description="Helical" evidence="5">
    <location>
        <begin position="298"/>
        <end position="317"/>
    </location>
</feature>
<keyword evidence="4 5" id="KW-0472">Membrane</keyword>
<dbReference type="PROSITE" id="PS00216">
    <property type="entry name" value="SUGAR_TRANSPORT_1"/>
    <property type="match status" value="1"/>
</dbReference>
<feature type="transmembrane region" description="Helical" evidence="5">
    <location>
        <begin position="7"/>
        <end position="28"/>
    </location>
</feature>
<evidence type="ECO:0000256" key="5">
    <source>
        <dbReference type="SAM" id="Phobius"/>
    </source>
</evidence>
<organism evidence="7 8">
    <name type="scientific">Tritrichomonas foetus</name>
    <dbReference type="NCBI Taxonomy" id="1144522"/>
    <lineage>
        <taxon>Eukaryota</taxon>
        <taxon>Metamonada</taxon>
        <taxon>Parabasalia</taxon>
        <taxon>Tritrichomonadida</taxon>
        <taxon>Tritrichomonadidae</taxon>
        <taxon>Tritrichomonas</taxon>
    </lineage>
</organism>
<dbReference type="InterPro" id="IPR050549">
    <property type="entry name" value="MFS_Trehalose_Transporter"/>
</dbReference>
<feature type="transmembrane region" description="Helical" evidence="5">
    <location>
        <begin position="81"/>
        <end position="100"/>
    </location>
</feature>
<gene>
    <name evidence="7" type="ORF">TRFO_37438</name>
</gene>
<keyword evidence="8" id="KW-1185">Reference proteome</keyword>
<dbReference type="GO" id="GO:0022857">
    <property type="term" value="F:transmembrane transporter activity"/>
    <property type="evidence" value="ECO:0007669"/>
    <property type="project" value="InterPro"/>
</dbReference>
<evidence type="ECO:0000259" key="6">
    <source>
        <dbReference type="PROSITE" id="PS50850"/>
    </source>
</evidence>
<dbReference type="PANTHER" id="PTHR48021:SF1">
    <property type="entry name" value="GH07001P-RELATED"/>
    <property type="match status" value="1"/>
</dbReference>
<dbReference type="GO" id="GO:0016020">
    <property type="term" value="C:membrane"/>
    <property type="evidence" value="ECO:0007669"/>
    <property type="project" value="UniProtKB-SubCell"/>
</dbReference>
<dbReference type="OrthoDB" id="6612291at2759"/>
<dbReference type="InterPro" id="IPR003663">
    <property type="entry name" value="Sugar/inositol_transpt"/>
</dbReference>
<keyword evidence="2 5" id="KW-0812">Transmembrane</keyword>
<dbReference type="InterPro" id="IPR005828">
    <property type="entry name" value="MFS_sugar_transport-like"/>
</dbReference>
<evidence type="ECO:0000256" key="2">
    <source>
        <dbReference type="ARBA" id="ARBA00022692"/>
    </source>
</evidence>
<dbReference type="FunFam" id="1.20.1250.20:FF:000279">
    <property type="entry name" value="Major facilitator superfamily protein"/>
    <property type="match status" value="1"/>
</dbReference>